<proteinExistence type="predicted"/>
<sequence length="276" mass="31947">MKRNIFFMLLACTLLYACKKDTKLLYNSPDNIYLDYPTTDTITYSFAYSVGLAQDTVWIPVKISGKRISQDRNFEMNIIANATTATQGLHYEALKSSYKMPADSGVVHVPVILKNTDAALESKSVYLTLRVTGGSDFQIQLADSLRTKTLLFSNRLEKPDWWNIKWADQIGDYSRVKHQLFLITSGTRDLINLFYGDPNFQIPRNLYYIENTRTFLKDPFTWVTNHPDKGYMLTKITGSEDYNFYNVASPDKKFLFKYFSNNQYFFIDENGGQIKF</sequence>
<evidence type="ECO:0008006" key="3">
    <source>
        <dbReference type="Google" id="ProtNLM"/>
    </source>
</evidence>
<comment type="caution">
    <text evidence="1">The sequence shown here is derived from an EMBL/GenBank/DDBJ whole genome shotgun (WGS) entry which is preliminary data.</text>
</comment>
<gene>
    <name evidence="1" type="ORF">GCM10023149_06970</name>
</gene>
<evidence type="ECO:0000313" key="1">
    <source>
        <dbReference type="EMBL" id="GAA4311872.1"/>
    </source>
</evidence>
<evidence type="ECO:0000313" key="2">
    <source>
        <dbReference type="Proteomes" id="UP001500582"/>
    </source>
</evidence>
<dbReference type="Pfam" id="PF16132">
    <property type="entry name" value="DUF4843"/>
    <property type="match status" value="1"/>
</dbReference>
<keyword evidence="2" id="KW-1185">Reference proteome</keyword>
<dbReference type="RefSeq" id="WP_345209608.1">
    <property type="nucleotide sequence ID" value="NZ_BAABFT010000002.1"/>
</dbReference>
<accession>A0ABP8FVL4</accession>
<dbReference type="EMBL" id="BAABFT010000002">
    <property type="protein sequence ID" value="GAA4311872.1"/>
    <property type="molecule type" value="Genomic_DNA"/>
</dbReference>
<dbReference type="Proteomes" id="UP001500582">
    <property type="component" value="Unassembled WGS sequence"/>
</dbReference>
<organism evidence="1 2">
    <name type="scientific">Mucilaginibacter gynuensis</name>
    <dbReference type="NCBI Taxonomy" id="1302236"/>
    <lineage>
        <taxon>Bacteria</taxon>
        <taxon>Pseudomonadati</taxon>
        <taxon>Bacteroidota</taxon>
        <taxon>Sphingobacteriia</taxon>
        <taxon>Sphingobacteriales</taxon>
        <taxon>Sphingobacteriaceae</taxon>
        <taxon>Mucilaginibacter</taxon>
    </lineage>
</organism>
<name>A0ABP8FVL4_9SPHI</name>
<reference evidence="2" key="1">
    <citation type="journal article" date="2019" name="Int. J. Syst. Evol. Microbiol.">
        <title>The Global Catalogue of Microorganisms (GCM) 10K type strain sequencing project: providing services to taxonomists for standard genome sequencing and annotation.</title>
        <authorList>
            <consortium name="The Broad Institute Genomics Platform"/>
            <consortium name="The Broad Institute Genome Sequencing Center for Infectious Disease"/>
            <person name="Wu L."/>
            <person name="Ma J."/>
        </authorList>
    </citation>
    <scope>NUCLEOTIDE SEQUENCE [LARGE SCALE GENOMIC DNA]</scope>
    <source>
        <strain evidence="2">JCM 17705</strain>
    </source>
</reference>
<protein>
    <recommendedName>
        <fullName evidence="3">DUF4843 domain-containing protein</fullName>
    </recommendedName>
</protein>
<dbReference type="InterPro" id="IPR032299">
    <property type="entry name" value="DUF4843"/>
</dbReference>
<dbReference type="PROSITE" id="PS51257">
    <property type="entry name" value="PROKAR_LIPOPROTEIN"/>
    <property type="match status" value="1"/>
</dbReference>